<dbReference type="PANTHER" id="PTHR46003:SF1">
    <property type="entry name" value="HOST CELL FACTOR"/>
    <property type="match status" value="1"/>
</dbReference>
<dbReference type="Proteomes" id="UP000031668">
    <property type="component" value="Unassembled WGS sequence"/>
</dbReference>
<evidence type="ECO:0000313" key="2">
    <source>
        <dbReference type="Proteomes" id="UP000031668"/>
    </source>
</evidence>
<dbReference type="InterPro" id="IPR043536">
    <property type="entry name" value="HCF1/2"/>
</dbReference>
<dbReference type="PANTHER" id="PTHR46003">
    <property type="entry name" value="HOST CELL FACTOR"/>
    <property type="match status" value="1"/>
</dbReference>
<dbReference type="InterPro" id="IPR015915">
    <property type="entry name" value="Kelch-typ_b-propeller"/>
</dbReference>
<dbReference type="EMBL" id="JWZT01002207">
    <property type="protein sequence ID" value="KII70037.1"/>
    <property type="molecule type" value="Genomic_DNA"/>
</dbReference>
<keyword evidence="2" id="KW-1185">Reference proteome</keyword>
<gene>
    <name evidence="1" type="ORF">RF11_08516</name>
</gene>
<protein>
    <submittedName>
        <fullName evidence="1">Host cell factor</fullName>
    </submittedName>
</protein>
<proteinExistence type="predicted"/>
<dbReference type="AlphaFoldDB" id="A0A0C2N7Y4"/>
<name>A0A0C2N7Y4_THEKT</name>
<dbReference type="SUPFAM" id="SSF117281">
    <property type="entry name" value="Kelch motif"/>
    <property type="match status" value="1"/>
</dbReference>
<organism evidence="1 2">
    <name type="scientific">Thelohanellus kitauei</name>
    <name type="common">Myxosporean</name>
    <dbReference type="NCBI Taxonomy" id="669202"/>
    <lineage>
        <taxon>Eukaryota</taxon>
        <taxon>Metazoa</taxon>
        <taxon>Cnidaria</taxon>
        <taxon>Myxozoa</taxon>
        <taxon>Myxosporea</taxon>
        <taxon>Bivalvulida</taxon>
        <taxon>Platysporina</taxon>
        <taxon>Myxobolidae</taxon>
        <taxon>Thelohanellus</taxon>
    </lineage>
</organism>
<sequence>MAILIKNEHYMKWKEIKEATLSCPSPRHGHRCVTYGKYLIMIGGGNDGMMADVSIFNTGRTFIDLVSNRWYSPAGPSMNFPGCAAYGIAIISHNIYIFGGIYEKGLYSNDVSLNLVHI</sequence>
<comment type="caution">
    <text evidence="1">The sequence shown here is derived from an EMBL/GenBank/DDBJ whole genome shotgun (WGS) entry which is preliminary data.</text>
</comment>
<reference evidence="1 2" key="1">
    <citation type="journal article" date="2014" name="Genome Biol. Evol.">
        <title>The genome of the myxosporean Thelohanellus kitauei shows adaptations to nutrient acquisition within its fish host.</title>
        <authorList>
            <person name="Yang Y."/>
            <person name="Xiong J."/>
            <person name="Zhou Z."/>
            <person name="Huo F."/>
            <person name="Miao W."/>
            <person name="Ran C."/>
            <person name="Liu Y."/>
            <person name="Zhang J."/>
            <person name="Feng J."/>
            <person name="Wang M."/>
            <person name="Wang M."/>
            <person name="Wang L."/>
            <person name="Yao B."/>
        </authorList>
    </citation>
    <scope>NUCLEOTIDE SEQUENCE [LARGE SCALE GENOMIC DNA]</scope>
    <source>
        <strain evidence="1">Wuqing</strain>
    </source>
</reference>
<accession>A0A0C2N7Y4</accession>
<evidence type="ECO:0000313" key="1">
    <source>
        <dbReference type="EMBL" id="KII70037.1"/>
    </source>
</evidence>
<dbReference type="GO" id="GO:0003713">
    <property type="term" value="F:transcription coactivator activity"/>
    <property type="evidence" value="ECO:0007669"/>
    <property type="project" value="TreeGrafter"/>
</dbReference>
<dbReference type="Gene3D" id="2.120.10.80">
    <property type="entry name" value="Kelch-type beta propeller"/>
    <property type="match status" value="1"/>
</dbReference>
<dbReference type="OrthoDB" id="10001928at2759"/>
<dbReference type="GO" id="GO:0035097">
    <property type="term" value="C:histone methyltransferase complex"/>
    <property type="evidence" value="ECO:0007669"/>
    <property type="project" value="TreeGrafter"/>
</dbReference>
<dbReference type="GO" id="GO:0006338">
    <property type="term" value="P:chromatin remodeling"/>
    <property type="evidence" value="ECO:0007669"/>
    <property type="project" value="TreeGrafter"/>
</dbReference>